<sequence>MEELTLITPTFLFSAVSLILLAYTNRFLSYAQLVRTLKDKYMLDRSAITKAQIMNLRKRLALTKYMQLCGVVSLLLCVATMFLIYLGSQILSAYIFGLALLLLIISLGLSAWEIQISVKSLKLHLSDMEERTE</sequence>
<accession>A0A644VV67</accession>
<gene>
    <name evidence="2" type="ORF">SDC9_40403</name>
</gene>
<keyword evidence="1" id="KW-0472">Membrane</keyword>
<feature type="transmembrane region" description="Helical" evidence="1">
    <location>
        <begin position="6"/>
        <end position="28"/>
    </location>
</feature>
<dbReference type="EMBL" id="VSSQ01000420">
    <property type="protein sequence ID" value="MPL94253.1"/>
    <property type="molecule type" value="Genomic_DNA"/>
</dbReference>
<protein>
    <recommendedName>
        <fullName evidence="3">DUF2721 domain-containing protein</fullName>
    </recommendedName>
</protein>
<keyword evidence="1" id="KW-0812">Transmembrane</keyword>
<dbReference type="Pfam" id="PF11026">
    <property type="entry name" value="DUF2721"/>
    <property type="match status" value="1"/>
</dbReference>
<evidence type="ECO:0000313" key="2">
    <source>
        <dbReference type="EMBL" id="MPL94253.1"/>
    </source>
</evidence>
<feature type="transmembrane region" description="Helical" evidence="1">
    <location>
        <begin position="91"/>
        <end position="112"/>
    </location>
</feature>
<dbReference type="AlphaFoldDB" id="A0A644VV67"/>
<reference evidence="2" key="1">
    <citation type="submission" date="2019-08" db="EMBL/GenBank/DDBJ databases">
        <authorList>
            <person name="Kucharzyk K."/>
            <person name="Murdoch R.W."/>
            <person name="Higgins S."/>
            <person name="Loffler F."/>
        </authorList>
    </citation>
    <scope>NUCLEOTIDE SEQUENCE</scope>
</reference>
<evidence type="ECO:0008006" key="3">
    <source>
        <dbReference type="Google" id="ProtNLM"/>
    </source>
</evidence>
<organism evidence="2">
    <name type="scientific">bioreactor metagenome</name>
    <dbReference type="NCBI Taxonomy" id="1076179"/>
    <lineage>
        <taxon>unclassified sequences</taxon>
        <taxon>metagenomes</taxon>
        <taxon>ecological metagenomes</taxon>
    </lineage>
</organism>
<name>A0A644VV67_9ZZZZ</name>
<dbReference type="InterPro" id="IPR021279">
    <property type="entry name" value="DUF2721"/>
</dbReference>
<proteinExistence type="predicted"/>
<comment type="caution">
    <text evidence="2">The sequence shown here is derived from an EMBL/GenBank/DDBJ whole genome shotgun (WGS) entry which is preliminary data.</text>
</comment>
<keyword evidence="1" id="KW-1133">Transmembrane helix</keyword>
<feature type="transmembrane region" description="Helical" evidence="1">
    <location>
        <begin position="65"/>
        <end position="85"/>
    </location>
</feature>
<evidence type="ECO:0000256" key="1">
    <source>
        <dbReference type="SAM" id="Phobius"/>
    </source>
</evidence>